<dbReference type="InterPro" id="IPR017441">
    <property type="entry name" value="Protein_kinase_ATP_BS"/>
</dbReference>
<comment type="caution">
    <text evidence="6">The sequence shown here is derived from an EMBL/GenBank/DDBJ whole genome shotgun (WGS) entry which is preliminary data.</text>
</comment>
<dbReference type="InterPro" id="IPR045269">
    <property type="entry name" value="Atg1-like"/>
</dbReference>
<protein>
    <submittedName>
        <fullName evidence="6">Sporulation-specific protein 1</fullName>
    </submittedName>
</protein>
<feature type="binding site" evidence="3">
    <location>
        <position position="445"/>
    </location>
    <ligand>
        <name>ATP</name>
        <dbReference type="ChEBI" id="CHEBI:30616"/>
    </ligand>
</feature>
<accession>A0AAD9LBM6</accession>
<gene>
    <name evidence="6" type="ORF">P3T76_014742</name>
</gene>
<proteinExistence type="predicted"/>
<evidence type="ECO:0000313" key="7">
    <source>
        <dbReference type="Proteomes" id="UP001259832"/>
    </source>
</evidence>
<evidence type="ECO:0000313" key="6">
    <source>
        <dbReference type="EMBL" id="KAK1929707.1"/>
    </source>
</evidence>
<feature type="region of interest" description="Disordered" evidence="4">
    <location>
        <begin position="1"/>
        <end position="44"/>
    </location>
</feature>
<evidence type="ECO:0000256" key="3">
    <source>
        <dbReference type="PROSITE-ProRule" id="PRU10141"/>
    </source>
</evidence>
<feature type="compositionally biased region" description="Acidic residues" evidence="4">
    <location>
        <begin position="34"/>
        <end position="44"/>
    </location>
</feature>
<dbReference type="PANTHER" id="PTHR24348">
    <property type="entry name" value="SERINE/THREONINE-PROTEIN KINASE UNC-51-RELATED"/>
    <property type="match status" value="1"/>
</dbReference>
<dbReference type="Proteomes" id="UP001259832">
    <property type="component" value="Unassembled WGS sequence"/>
</dbReference>
<name>A0AAD9LBM6_9STRA</name>
<dbReference type="PROSITE" id="PS00108">
    <property type="entry name" value="PROTEIN_KINASE_ST"/>
    <property type="match status" value="1"/>
</dbReference>
<dbReference type="Pfam" id="PF00069">
    <property type="entry name" value="Pkinase"/>
    <property type="match status" value="1"/>
</dbReference>
<dbReference type="PROSITE" id="PS50011">
    <property type="entry name" value="PROTEIN_KINASE_DOM"/>
    <property type="match status" value="1"/>
</dbReference>
<evidence type="ECO:0000256" key="4">
    <source>
        <dbReference type="SAM" id="MobiDB-lite"/>
    </source>
</evidence>
<dbReference type="InterPro" id="IPR008271">
    <property type="entry name" value="Ser/Thr_kinase_AS"/>
</dbReference>
<keyword evidence="7" id="KW-1185">Reference proteome</keyword>
<sequence length="669" mass="73983">MHDARLERLYSAKETGTNMQRLVQRDKGAPVVSEGDEENEQEDVDIDNDLPHELADAEQQSTPVKLASRPTTLALDSLPGKFCTSARYVNLHSYDPQSQRVEGYAETKIGGHELDHKRPFYSDWQQQLHGPLKTAVWGAVGALGAGFSDSSVKMNAPSSQARTSQAYMVPKPEVLVYSAVKIGGHPLDHVPFLSRGLPSRPLLGYVPESARHEPLPPVFQAPGLSSAAVTYEIAPNVSNFRRVYNFVVATLCVLNVWLHVRLSTQSTIERASWSVRAATTVAVEAVVFTNYILRMEPFSARTVSELDMQQESNGESASNSLAGSWKQGGVLAALSFIAGRFVPTRPRKKQQKKADAVEEAKRLVAEVLPDEADELLVDGVANLSKEAAKAEVTIAKGPERWSKRVQGLHPPSKLLKFSFVRTLGVGNFAEVMLVENRKGQLTVLKESDKLPEAANEISILSRVRSPHIVQIQQYFIEEIGHRHFAYIEMEYCDGGDLRELLEEKGRLEGDDFDSVFRQLCIGLKEIHRHGIVHRDLKPGNVLLTSDGTTKIADFGVSTYLESDLLTHHAAGTLAFMAPEVRRYFLGEAVSYDAKADIWSLGALAVAILTGNPEPRVATRPVEELVDDLKEKKLDKKYIRLVEGTLTPLPADRPSLEELLEAFPSMNSRL</sequence>
<dbReference type="GO" id="GO:0005737">
    <property type="term" value="C:cytoplasm"/>
    <property type="evidence" value="ECO:0007669"/>
    <property type="project" value="TreeGrafter"/>
</dbReference>
<evidence type="ECO:0000256" key="2">
    <source>
        <dbReference type="ARBA" id="ARBA00022840"/>
    </source>
</evidence>
<dbReference type="PROSITE" id="PS00107">
    <property type="entry name" value="PROTEIN_KINASE_ATP"/>
    <property type="match status" value="1"/>
</dbReference>
<feature type="compositionally biased region" description="Basic and acidic residues" evidence="4">
    <location>
        <begin position="1"/>
        <end position="11"/>
    </location>
</feature>
<dbReference type="GO" id="GO:0004674">
    <property type="term" value="F:protein serine/threonine kinase activity"/>
    <property type="evidence" value="ECO:0007669"/>
    <property type="project" value="InterPro"/>
</dbReference>
<dbReference type="SUPFAM" id="SSF56112">
    <property type="entry name" value="Protein kinase-like (PK-like)"/>
    <property type="match status" value="1"/>
</dbReference>
<dbReference type="AlphaFoldDB" id="A0AAD9LBM6"/>
<evidence type="ECO:0000256" key="1">
    <source>
        <dbReference type="ARBA" id="ARBA00022741"/>
    </source>
</evidence>
<keyword evidence="1 3" id="KW-0547">Nucleotide-binding</keyword>
<evidence type="ECO:0000259" key="5">
    <source>
        <dbReference type="PROSITE" id="PS50011"/>
    </source>
</evidence>
<reference evidence="6" key="1">
    <citation type="submission" date="2023-08" db="EMBL/GenBank/DDBJ databases">
        <title>Reference Genome Resource for the Citrus Pathogen Phytophthora citrophthora.</title>
        <authorList>
            <person name="Moller H."/>
            <person name="Coetzee B."/>
            <person name="Rose L.J."/>
            <person name="Van Niekerk J.M."/>
        </authorList>
    </citation>
    <scope>NUCLEOTIDE SEQUENCE</scope>
    <source>
        <strain evidence="6">STE-U-9442</strain>
    </source>
</reference>
<dbReference type="GO" id="GO:0010506">
    <property type="term" value="P:regulation of autophagy"/>
    <property type="evidence" value="ECO:0007669"/>
    <property type="project" value="InterPro"/>
</dbReference>
<feature type="domain" description="Protein kinase" evidence="5">
    <location>
        <begin position="417"/>
        <end position="665"/>
    </location>
</feature>
<dbReference type="SMART" id="SM00220">
    <property type="entry name" value="S_TKc"/>
    <property type="match status" value="1"/>
</dbReference>
<keyword evidence="2 3" id="KW-0067">ATP-binding</keyword>
<dbReference type="CDD" id="cd14014">
    <property type="entry name" value="STKc_PknB_like"/>
    <property type="match status" value="1"/>
</dbReference>
<dbReference type="Gene3D" id="1.10.510.10">
    <property type="entry name" value="Transferase(Phosphotransferase) domain 1"/>
    <property type="match status" value="1"/>
</dbReference>
<dbReference type="EMBL" id="JASMQC010000045">
    <property type="protein sequence ID" value="KAK1929707.1"/>
    <property type="molecule type" value="Genomic_DNA"/>
</dbReference>
<dbReference type="InterPro" id="IPR011009">
    <property type="entry name" value="Kinase-like_dom_sf"/>
</dbReference>
<dbReference type="InterPro" id="IPR000719">
    <property type="entry name" value="Prot_kinase_dom"/>
</dbReference>
<dbReference type="GO" id="GO:0005524">
    <property type="term" value="F:ATP binding"/>
    <property type="evidence" value="ECO:0007669"/>
    <property type="project" value="UniProtKB-UniRule"/>
</dbReference>
<organism evidence="6 7">
    <name type="scientific">Phytophthora citrophthora</name>
    <dbReference type="NCBI Taxonomy" id="4793"/>
    <lineage>
        <taxon>Eukaryota</taxon>
        <taxon>Sar</taxon>
        <taxon>Stramenopiles</taxon>
        <taxon>Oomycota</taxon>
        <taxon>Peronosporomycetes</taxon>
        <taxon>Peronosporales</taxon>
        <taxon>Peronosporaceae</taxon>
        <taxon>Phytophthora</taxon>
    </lineage>
</organism>